<dbReference type="GO" id="GO:0000373">
    <property type="term" value="P:Group II intron splicing"/>
    <property type="evidence" value="ECO:0007669"/>
    <property type="project" value="InterPro"/>
</dbReference>
<keyword evidence="3" id="KW-1133">Transmembrane helix</keyword>
<keyword evidence="5" id="KW-1185">Reference proteome</keyword>
<dbReference type="NCBIfam" id="TIGR00756">
    <property type="entry name" value="PPR"/>
    <property type="match status" value="1"/>
</dbReference>
<dbReference type="Gene3D" id="1.25.40.10">
    <property type="entry name" value="Tetratricopeptide repeat domain"/>
    <property type="match status" value="1"/>
</dbReference>
<dbReference type="InterPro" id="IPR044190">
    <property type="entry name" value="THA8-like"/>
</dbReference>
<dbReference type="InterPro" id="IPR011990">
    <property type="entry name" value="TPR-like_helical_dom_sf"/>
</dbReference>
<dbReference type="Proteomes" id="UP001188597">
    <property type="component" value="Unassembled WGS sequence"/>
</dbReference>
<comment type="caution">
    <text evidence="4">The sequence shown here is derived from an EMBL/GenBank/DDBJ whole genome shotgun (WGS) entry which is preliminary data.</text>
</comment>
<name>A0AA88VEW5_9ASTE</name>
<keyword evidence="3" id="KW-0472">Membrane</keyword>
<reference evidence="4" key="1">
    <citation type="submission" date="2022-12" db="EMBL/GenBank/DDBJ databases">
        <title>Draft genome assemblies for two species of Escallonia (Escalloniales).</title>
        <authorList>
            <person name="Chanderbali A."/>
            <person name="Dervinis C."/>
            <person name="Anghel I."/>
            <person name="Soltis D."/>
            <person name="Soltis P."/>
            <person name="Zapata F."/>
        </authorList>
    </citation>
    <scope>NUCLEOTIDE SEQUENCE</scope>
    <source>
        <strain evidence="4">UCBG64.0493</strain>
        <tissue evidence="4">Leaf</tissue>
    </source>
</reference>
<dbReference type="AlphaFoldDB" id="A0AA88VEW5"/>
<organism evidence="4 5">
    <name type="scientific">Escallonia herrerae</name>
    <dbReference type="NCBI Taxonomy" id="1293975"/>
    <lineage>
        <taxon>Eukaryota</taxon>
        <taxon>Viridiplantae</taxon>
        <taxon>Streptophyta</taxon>
        <taxon>Embryophyta</taxon>
        <taxon>Tracheophyta</taxon>
        <taxon>Spermatophyta</taxon>
        <taxon>Magnoliopsida</taxon>
        <taxon>eudicotyledons</taxon>
        <taxon>Gunneridae</taxon>
        <taxon>Pentapetalae</taxon>
        <taxon>asterids</taxon>
        <taxon>campanulids</taxon>
        <taxon>Escalloniales</taxon>
        <taxon>Escalloniaceae</taxon>
        <taxon>Escallonia</taxon>
    </lineage>
</organism>
<dbReference type="PANTHER" id="PTHR47594">
    <property type="entry name" value="PPR CONTAINING PLANT-LIKE PROTEIN"/>
    <property type="match status" value="1"/>
</dbReference>
<proteinExistence type="predicted"/>
<feature type="non-terminal residue" evidence="4">
    <location>
        <position position="461"/>
    </location>
</feature>
<evidence type="ECO:0000256" key="1">
    <source>
        <dbReference type="ARBA" id="ARBA00022737"/>
    </source>
</evidence>
<dbReference type="PANTHER" id="PTHR47594:SF5">
    <property type="entry name" value="PENTACOTRIPEPTIDE-REPEAT REGION OF PRORP DOMAIN-CONTAINING PROTEIN"/>
    <property type="match status" value="1"/>
</dbReference>
<protein>
    <recommendedName>
        <fullName evidence="6">Pentatricopeptide repeat-containing protein</fullName>
    </recommendedName>
</protein>
<evidence type="ECO:0000313" key="4">
    <source>
        <dbReference type="EMBL" id="KAK3005240.1"/>
    </source>
</evidence>
<evidence type="ECO:0008006" key="6">
    <source>
        <dbReference type="Google" id="ProtNLM"/>
    </source>
</evidence>
<gene>
    <name evidence="4" type="ORF">RJ639_015921</name>
</gene>
<feature type="repeat" description="PPR" evidence="2">
    <location>
        <begin position="154"/>
        <end position="188"/>
    </location>
</feature>
<accession>A0AA88VEW5</accession>
<dbReference type="GO" id="GO:0009658">
    <property type="term" value="P:chloroplast organization"/>
    <property type="evidence" value="ECO:0007669"/>
    <property type="project" value="InterPro"/>
</dbReference>
<dbReference type="PROSITE" id="PS51375">
    <property type="entry name" value="PPR"/>
    <property type="match status" value="1"/>
</dbReference>
<evidence type="ECO:0000313" key="5">
    <source>
        <dbReference type="Proteomes" id="UP001188597"/>
    </source>
</evidence>
<feature type="transmembrane region" description="Helical" evidence="3">
    <location>
        <begin position="369"/>
        <end position="387"/>
    </location>
</feature>
<sequence length="461" mass="51749">MINSLFFPADYCMNSLRFPFSQMGIHQTPQLCKTQLSSFPLSSNSTINITCGLRNGPKKPMWRSRVLSTEAIQAVQCLKLAKSPAKMEEVFSSRISRLLKADLCQVFDFLRREAWYEPDLSLFSDMICMLGKRKLIGTVEELFSVLLKEGLKPDTRAYTELIGAYLRVNKVEKAVETYEWMKASGCVPDKLTLTILIRNLESMGEEELAATIKGDSAKYLDSPQRFLTEVQRKYPLDAKKTVEALELVDFCVNGDSEPLDVKSVVYQGLSYMIVLNDYALAPHIVKLNLFVSIILQDRYFQSEAQHKEALWYSSPTHPLYESNYMFEFAQYMGLKMVKRSLLEACLLGILLYVLQKADDLLTRNLTDLLTGNLILAVCVSVPCIYVAGNCMFRLFGAISFIAGGISGGSRVYGVDRRGCLAELWCGYLGLIIIVCVAVSSVSSFAAHYYCSKVLGTAVIRE</sequence>
<evidence type="ECO:0000256" key="3">
    <source>
        <dbReference type="SAM" id="Phobius"/>
    </source>
</evidence>
<dbReference type="GO" id="GO:0003723">
    <property type="term" value="F:RNA binding"/>
    <property type="evidence" value="ECO:0007669"/>
    <property type="project" value="InterPro"/>
</dbReference>
<evidence type="ECO:0000256" key="2">
    <source>
        <dbReference type="PROSITE-ProRule" id="PRU00708"/>
    </source>
</evidence>
<dbReference type="EMBL" id="JAVXUP010002155">
    <property type="protein sequence ID" value="KAK3005240.1"/>
    <property type="molecule type" value="Genomic_DNA"/>
</dbReference>
<feature type="transmembrane region" description="Helical" evidence="3">
    <location>
        <begin position="426"/>
        <end position="450"/>
    </location>
</feature>
<dbReference type="Pfam" id="PF13041">
    <property type="entry name" value="PPR_2"/>
    <property type="match status" value="1"/>
</dbReference>
<dbReference type="InterPro" id="IPR002885">
    <property type="entry name" value="PPR_rpt"/>
</dbReference>
<keyword evidence="1" id="KW-0677">Repeat</keyword>
<feature type="transmembrane region" description="Helical" evidence="3">
    <location>
        <begin position="394"/>
        <end position="414"/>
    </location>
</feature>
<keyword evidence="3" id="KW-0812">Transmembrane</keyword>